<dbReference type="Pfam" id="PF01753">
    <property type="entry name" value="zf-MYND"/>
    <property type="match status" value="1"/>
</dbReference>
<evidence type="ECO:0000256" key="3">
    <source>
        <dbReference type="ARBA" id="ARBA00022833"/>
    </source>
</evidence>
<evidence type="ECO:0000313" key="7">
    <source>
        <dbReference type="Proteomes" id="UP001055712"/>
    </source>
</evidence>
<proteinExistence type="predicted"/>
<dbReference type="SUPFAM" id="SSF144232">
    <property type="entry name" value="HIT/MYND zinc finger-like"/>
    <property type="match status" value="1"/>
</dbReference>
<evidence type="ECO:0000256" key="4">
    <source>
        <dbReference type="PROSITE-ProRule" id="PRU00134"/>
    </source>
</evidence>
<keyword evidence="3" id="KW-0862">Zinc</keyword>
<keyword evidence="1" id="KW-0479">Metal-binding</keyword>
<evidence type="ECO:0000259" key="5">
    <source>
        <dbReference type="PROSITE" id="PS50865"/>
    </source>
</evidence>
<evidence type="ECO:0000256" key="2">
    <source>
        <dbReference type="ARBA" id="ARBA00022771"/>
    </source>
</evidence>
<evidence type="ECO:0000313" key="6">
    <source>
        <dbReference type="EMBL" id="KAI3427268.1"/>
    </source>
</evidence>
<organism evidence="6 7">
    <name type="scientific">Chlorella vulgaris</name>
    <name type="common">Green alga</name>
    <dbReference type="NCBI Taxonomy" id="3077"/>
    <lineage>
        <taxon>Eukaryota</taxon>
        <taxon>Viridiplantae</taxon>
        <taxon>Chlorophyta</taxon>
        <taxon>core chlorophytes</taxon>
        <taxon>Trebouxiophyceae</taxon>
        <taxon>Chlorellales</taxon>
        <taxon>Chlorellaceae</taxon>
        <taxon>Chlorella clade</taxon>
        <taxon>Chlorella</taxon>
    </lineage>
</organism>
<keyword evidence="7" id="KW-1185">Reference proteome</keyword>
<dbReference type="EMBL" id="SIDB01000010">
    <property type="protein sequence ID" value="KAI3427268.1"/>
    <property type="molecule type" value="Genomic_DNA"/>
</dbReference>
<protein>
    <recommendedName>
        <fullName evidence="5">MYND-type domain-containing protein</fullName>
    </recommendedName>
</protein>
<reference evidence="6" key="1">
    <citation type="journal article" date="2019" name="Plant J.">
        <title>Chlorella vulgaris genome assembly and annotation reveals the molecular basis for metabolic acclimation to high light conditions.</title>
        <authorList>
            <person name="Cecchin M."/>
            <person name="Marcolungo L."/>
            <person name="Rossato M."/>
            <person name="Girolomoni L."/>
            <person name="Cosentino E."/>
            <person name="Cuine S."/>
            <person name="Li-Beisson Y."/>
            <person name="Delledonne M."/>
            <person name="Ballottari M."/>
        </authorList>
    </citation>
    <scope>NUCLEOTIDE SEQUENCE</scope>
    <source>
        <strain evidence="6">211/11P</strain>
    </source>
</reference>
<dbReference type="OrthoDB" id="2832160at2759"/>
<dbReference type="GO" id="GO:0008270">
    <property type="term" value="F:zinc ion binding"/>
    <property type="evidence" value="ECO:0007669"/>
    <property type="project" value="UniProtKB-KW"/>
</dbReference>
<feature type="domain" description="MYND-type" evidence="5">
    <location>
        <begin position="737"/>
        <end position="783"/>
    </location>
</feature>
<keyword evidence="2 4" id="KW-0863">Zinc-finger</keyword>
<sequence>MSQGAELRALLKELSRVAASSSDEDRSVRLLSRATDWRDTTLAAAEAGGGPVLLPSDFEAAGNWLVECAGRLTAAWAARSSSIGTFRVNVWRTSFTAAVVMAEGCARVITAGRAPPITTLAFCRCVELLLGPGRLLLDHFAAGCGLNAAKPFEVAAVLQTQLWLMELLFRRVLLCEDLSVHDEWLAQLAPPPAVVAWLESAAAVAVGLTPPAPSQTAQATYKVTAQMALVVFPLVMSTEVTPYAAAIKVSNSLQTNLAPMQQQQAGQLPADSHGWQSHGHDRRLAQQLVQVLPQLPFTMQLLVEGGQLQHEMECAESLGIGWCKALDLLQALVSLSTPSLASSSSIVSSWSELSAWCIACAALPRGQALTAVLIGQYESQPAAQRPLSKLEETLRTSRHLAILPAASAVQQELTGFGAPLPAATVAAAQTALWDLHTALCRSAHQQTAGNVDQTWHGNLDSTNQTLLTAWRLHQCVQRDISQPFGRHRTAMAAAHCQMLQAVVCDAGREAAVLQQEREHSILHCCNLASTIAVCGAMCPAVLTLYPALVDMQHRALLAVDGKLSSSVAVMRLSMAQAAAASPHVTAHMLGSGAMEIMLQQLESSDAQRAALLSAQHGEVAGLLAGAYQALVCVADDVLAAASSGSTAVETDALQGAQRSLAAVVNGMNVEPGVSGGGQAGKTAAAVAKALRKEVQPAAGQLAAALLVLWTGSEQRKQAALELARASAARSCAYLSCSNVCGGGGPAAGQGLGSQRCSQCHTAYYCGTACSHADWRRGGHGRVCRALAGTQQAAQRH</sequence>
<accession>A0A9D4TJL7</accession>
<dbReference type="Proteomes" id="UP001055712">
    <property type="component" value="Unassembled WGS sequence"/>
</dbReference>
<dbReference type="PROSITE" id="PS50865">
    <property type="entry name" value="ZF_MYND_2"/>
    <property type="match status" value="1"/>
</dbReference>
<reference evidence="6" key="2">
    <citation type="submission" date="2020-11" db="EMBL/GenBank/DDBJ databases">
        <authorList>
            <person name="Cecchin M."/>
            <person name="Marcolungo L."/>
            <person name="Rossato M."/>
            <person name="Girolomoni L."/>
            <person name="Cosentino E."/>
            <person name="Cuine S."/>
            <person name="Li-Beisson Y."/>
            <person name="Delledonne M."/>
            <person name="Ballottari M."/>
        </authorList>
    </citation>
    <scope>NUCLEOTIDE SEQUENCE</scope>
    <source>
        <strain evidence="6">211/11P</strain>
        <tissue evidence="6">Whole cell</tissue>
    </source>
</reference>
<comment type="caution">
    <text evidence="6">The sequence shown here is derived from an EMBL/GenBank/DDBJ whole genome shotgun (WGS) entry which is preliminary data.</text>
</comment>
<gene>
    <name evidence="6" type="ORF">D9Q98_007200</name>
</gene>
<evidence type="ECO:0000256" key="1">
    <source>
        <dbReference type="ARBA" id="ARBA00022723"/>
    </source>
</evidence>
<name>A0A9D4TJL7_CHLVU</name>
<dbReference type="AlphaFoldDB" id="A0A9D4TJL7"/>
<dbReference type="Gene3D" id="6.10.140.2220">
    <property type="match status" value="1"/>
</dbReference>
<dbReference type="InterPro" id="IPR002893">
    <property type="entry name" value="Znf_MYND"/>
</dbReference>